<dbReference type="InterPro" id="IPR012678">
    <property type="entry name" value="Ribosomal_uL23/eL15/eS24_sf"/>
</dbReference>
<evidence type="ECO:0000256" key="4">
    <source>
        <dbReference type="ARBA" id="ARBA00022980"/>
    </source>
</evidence>
<dbReference type="InterPro" id="IPR013025">
    <property type="entry name" value="Ribosomal_uL23-like"/>
</dbReference>
<evidence type="ECO:0000256" key="6">
    <source>
        <dbReference type="HAMAP-Rule" id="MF_01369"/>
    </source>
</evidence>
<evidence type="ECO:0000256" key="2">
    <source>
        <dbReference type="ARBA" id="ARBA00022730"/>
    </source>
</evidence>
<name>A0A2G9YSJ9_9BACT</name>
<dbReference type="GO" id="GO:1990904">
    <property type="term" value="C:ribonucleoprotein complex"/>
    <property type="evidence" value="ECO:0007669"/>
    <property type="project" value="UniProtKB-KW"/>
</dbReference>
<dbReference type="GO" id="GO:0003735">
    <property type="term" value="F:structural constituent of ribosome"/>
    <property type="evidence" value="ECO:0007669"/>
    <property type="project" value="InterPro"/>
</dbReference>
<evidence type="ECO:0000256" key="1">
    <source>
        <dbReference type="ARBA" id="ARBA00006700"/>
    </source>
</evidence>
<comment type="subunit">
    <text evidence="6">Part of the 50S ribosomal subunit. Contacts protein L29, and trigger factor when it is bound to the ribosome.</text>
</comment>
<protein>
    <recommendedName>
        <fullName evidence="6">Large ribosomal subunit protein uL23</fullName>
    </recommendedName>
</protein>
<dbReference type="PROSITE" id="PS00050">
    <property type="entry name" value="RIBOSOMAL_L23"/>
    <property type="match status" value="1"/>
</dbReference>
<sequence>MKLSQIILKPVITEKSLDMTGSAKYIFLIDKNTNRSETSKAIKDLYNVDAIKVNIINVIGKTKKVRGHFGKEKNFKKAIVTLKKGQKIEGFEVKEAQKEKPKQESTK</sequence>
<comment type="function">
    <text evidence="6">One of the early assembly proteins it binds 23S rRNA. One of the proteins that surrounds the polypeptide exit tunnel on the outside of the ribosome. Forms the main docking site for trigger factor binding to the ribosome.</text>
</comment>
<dbReference type="GO" id="GO:0019843">
    <property type="term" value="F:rRNA binding"/>
    <property type="evidence" value="ECO:0007669"/>
    <property type="project" value="UniProtKB-UniRule"/>
</dbReference>
<dbReference type="Pfam" id="PF00276">
    <property type="entry name" value="Ribosomal_L23"/>
    <property type="match status" value="1"/>
</dbReference>
<keyword evidence="5 6" id="KW-0687">Ribonucleoprotein</keyword>
<comment type="similarity">
    <text evidence="1 6 7">Belongs to the universal ribosomal protein uL23 family.</text>
</comment>
<evidence type="ECO:0000313" key="8">
    <source>
        <dbReference type="EMBL" id="PIP21703.1"/>
    </source>
</evidence>
<dbReference type="InterPro" id="IPR012677">
    <property type="entry name" value="Nucleotide-bd_a/b_plait_sf"/>
</dbReference>
<dbReference type="Proteomes" id="UP000231567">
    <property type="component" value="Unassembled WGS sequence"/>
</dbReference>
<dbReference type="SUPFAM" id="SSF54189">
    <property type="entry name" value="Ribosomal proteins S24e, L23 and L15e"/>
    <property type="match status" value="1"/>
</dbReference>
<evidence type="ECO:0000256" key="7">
    <source>
        <dbReference type="RuleBase" id="RU003934"/>
    </source>
</evidence>
<evidence type="ECO:0000256" key="3">
    <source>
        <dbReference type="ARBA" id="ARBA00022884"/>
    </source>
</evidence>
<dbReference type="AlphaFoldDB" id="A0A2G9YSJ9"/>
<keyword evidence="4 6" id="KW-0689">Ribosomal protein</keyword>
<dbReference type="GO" id="GO:0005840">
    <property type="term" value="C:ribosome"/>
    <property type="evidence" value="ECO:0007669"/>
    <property type="project" value="UniProtKB-KW"/>
</dbReference>
<evidence type="ECO:0000313" key="9">
    <source>
        <dbReference type="Proteomes" id="UP000231567"/>
    </source>
</evidence>
<reference evidence="8 9" key="1">
    <citation type="submission" date="2017-09" db="EMBL/GenBank/DDBJ databases">
        <title>Depth-based differentiation of microbial function through sediment-hosted aquifers and enrichment of novel symbionts in the deep terrestrial subsurface.</title>
        <authorList>
            <person name="Probst A.J."/>
            <person name="Ladd B."/>
            <person name="Jarett J.K."/>
            <person name="Geller-Mcgrath D.E."/>
            <person name="Sieber C.M."/>
            <person name="Emerson J.B."/>
            <person name="Anantharaman K."/>
            <person name="Thomas B.C."/>
            <person name="Malmstrom R."/>
            <person name="Stieglmeier M."/>
            <person name="Klingl A."/>
            <person name="Woyke T."/>
            <person name="Ryan C.M."/>
            <person name="Banfield J.F."/>
        </authorList>
    </citation>
    <scope>NUCLEOTIDE SEQUENCE [LARGE SCALE GENOMIC DNA]</scope>
    <source>
        <strain evidence="8">CG23_combo_of_CG06-09_8_20_14_all_40_13</strain>
    </source>
</reference>
<dbReference type="InterPro" id="IPR001014">
    <property type="entry name" value="Ribosomal_uL23_CS"/>
</dbReference>
<dbReference type="GO" id="GO:0006412">
    <property type="term" value="P:translation"/>
    <property type="evidence" value="ECO:0007669"/>
    <property type="project" value="UniProtKB-UniRule"/>
</dbReference>
<comment type="caution">
    <text evidence="8">The sequence shown here is derived from an EMBL/GenBank/DDBJ whole genome shotgun (WGS) entry which is preliminary data.</text>
</comment>
<proteinExistence type="inferred from homology"/>
<organism evidence="8 9">
    <name type="scientific">Candidatus Nealsonbacteria bacterium CG23_combo_of_CG06-09_8_20_14_all_40_13</name>
    <dbReference type="NCBI Taxonomy" id="1974724"/>
    <lineage>
        <taxon>Bacteria</taxon>
        <taxon>Candidatus Nealsoniibacteriota</taxon>
    </lineage>
</organism>
<dbReference type="HAMAP" id="MF_01369_B">
    <property type="entry name" value="Ribosomal_uL23_B"/>
    <property type="match status" value="1"/>
</dbReference>
<gene>
    <name evidence="6" type="primary">rplW</name>
    <name evidence="8" type="ORF">COX39_01755</name>
</gene>
<dbReference type="NCBIfam" id="NF004363">
    <property type="entry name" value="PRK05738.2-4"/>
    <property type="match status" value="1"/>
</dbReference>
<dbReference type="Gene3D" id="3.30.70.330">
    <property type="match status" value="1"/>
</dbReference>
<accession>A0A2G9YSJ9</accession>
<dbReference type="EMBL" id="PCRM01000025">
    <property type="protein sequence ID" value="PIP21703.1"/>
    <property type="molecule type" value="Genomic_DNA"/>
</dbReference>
<keyword evidence="3 6" id="KW-0694">RNA-binding</keyword>
<keyword evidence="2 6" id="KW-0699">rRNA-binding</keyword>
<evidence type="ECO:0000256" key="5">
    <source>
        <dbReference type="ARBA" id="ARBA00023274"/>
    </source>
</evidence>